<dbReference type="PANTHER" id="PTHR30273:SF2">
    <property type="entry name" value="PROTEIN FECR"/>
    <property type="match status" value="1"/>
</dbReference>
<dbReference type="GO" id="GO:0016989">
    <property type="term" value="F:sigma factor antagonist activity"/>
    <property type="evidence" value="ECO:0007669"/>
    <property type="project" value="TreeGrafter"/>
</dbReference>
<organism evidence="4 5">
    <name type="scientific">Fodinibius roseus</name>
    <dbReference type="NCBI Taxonomy" id="1194090"/>
    <lineage>
        <taxon>Bacteria</taxon>
        <taxon>Pseudomonadati</taxon>
        <taxon>Balneolota</taxon>
        <taxon>Balneolia</taxon>
        <taxon>Balneolales</taxon>
        <taxon>Balneolaceae</taxon>
        <taxon>Fodinibius</taxon>
    </lineage>
</organism>
<proteinExistence type="predicted"/>
<evidence type="ECO:0000259" key="3">
    <source>
        <dbReference type="Pfam" id="PF16344"/>
    </source>
</evidence>
<evidence type="ECO:0000256" key="1">
    <source>
        <dbReference type="SAM" id="MobiDB-lite"/>
    </source>
</evidence>
<reference evidence="4 5" key="1">
    <citation type="submission" date="2016-11" db="EMBL/GenBank/DDBJ databases">
        <authorList>
            <person name="Jaros S."/>
            <person name="Januszkiewicz K."/>
            <person name="Wedrychowicz H."/>
        </authorList>
    </citation>
    <scope>NUCLEOTIDE SEQUENCE [LARGE SCALE GENOMIC DNA]</scope>
    <source>
        <strain evidence="4 5">DSM 21986</strain>
    </source>
</reference>
<keyword evidence="5" id="KW-1185">Reference proteome</keyword>
<evidence type="ECO:0000259" key="2">
    <source>
        <dbReference type="Pfam" id="PF04773"/>
    </source>
</evidence>
<dbReference type="Pfam" id="PF04773">
    <property type="entry name" value="FecR"/>
    <property type="match status" value="1"/>
</dbReference>
<dbReference type="InterPro" id="IPR006860">
    <property type="entry name" value="FecR"/>
</dbReference>
<gene>
    <name evidence="4" type="ORF">SAMN05443144_11022</name>
</gene>
<evidence type="ECO:0000313" key="5">
    <source>
        <dbReference type="Proteomes" id="UP000184041"/>
    </source>
</evidence>
<dbReference type="Gene3D" id="2.60.120.1440">
    <property type="match status" value="1"/>
</dbReference>
<dbReference type="OrthoDB" id="1452822at2"/>
<dbReference type="STRING" id="1194090.SAMN05443144_11022"/>
<name>A0A1M5CLP0_9BACT</name>
<dbReference type="Gene3D" id="3.55.50.30">
    <property type="match status" value="1"/>
</dbReference>
<dbReference type="EMBL" id="FQUS01000010">
    <property type="protein sequence ID" value="SHF55648.1"/>
    <property type="molecule type" value="Genomic_DNA"/>
</dbReference>
<feature type="domain" description="FecR protein" evidence="2">
    <location>
        <begin position="143"/>
        <end position="237"/>
    </location>
</feature>
<feature type="region of interest" description="Disordered" evidence="1">
    <location>
        <begin position="82"/>
        <end position="101"/>
    </location>
</feature>
<feature type="domain" description="Protein FecR C-terminal" evidence="3">
    <location>
        <begin position="285"/>
        <end position="352"/>
    </location>
</feature>
<dbReference type="PIRSF" id="PIRSF018266">
    <property type="entry name" value="FecR"/>
    <property type="match status" value="1"/>
</dbReference>
<protein>
    <submittedName>
        <fullName evidence="4">FecR family protein</fullName>
    </submittedName>
</protein>
<dbReference type="InterPro" id="IPR012373">
    <property type="entry name" value="Ferrdict_sens_TM"/>
</dbReference>
<dbReference type="Proteomes" id="UP000184041">
    <property type="component" value="Unassembled WGS sequence"/>
</dbReference>
<dbReference type="RefSeq" id="WP_073063546.1">
    <property type="nucleotide sequence ID" value="NZ_FQUS01000010.1"/>
</dbReference>
<evidence type="ECO:0000313" key="4">
    <source>
        <dbReference type="EMBL" id="SHF55648.1"/>
    </source>
</evidence>
<dbReference type="AlphaFoldDB" id="A0A1M5CLP0"/>
<accession>A0A1M5CLP0</accession>
<dbReference type="PANTHER" id="PTHR30273">
    <property type="entry name" value="PERIPLASMIC SIGNAL SENSOR AND SIGMA FACTOR ACTIVATOR FECR-RELATED"/>
    <property type="match status" value="1"/>
</dbReference>
<dbReference type="Pfam" id="PF16344">
    <property type="entry name" value="FecR_C"/>
    <property type="match status" value="1"/>
</dbReference>
<dbReference type="InterPro" id="IPR032508">
    <property type="entry name" value="FecR_C"/>
</dbReference>
<sequence length="356" mass="40556">MESDQLNYSLLARYMSGECSSREGEIIEQWMGEDPRNKKTMEEFRQIWETSARKRETSETELGIGGEWDKLKNRLRKEGELRGDIEKRSGPIRKLQKTSSVHSPTRQLMRVAAVLLIAGLLGLGSYWYGSQSQPETGEQALREISTEKAQRANTTLGDGTRVLLNADSKMTLPSEFASDVREVFLEGEAYFDVAGNPDKPFVIHAGESVTRVLGTSFSVRSYPEDEGVRVVVQEGRVSFGAADAQDEQKSVLSANELGRYSLRSNRIETRQVDDMELYLSWRDGYLKFRETPMYKVATALERRYGIEVAFDRQELREKSLTALLKSRSIRNVLDVIAMSLNIEYELKDNKVTFYQQ</sequence>